<evidence type="ECO:0000313" key="2">
    <source>
        <dbReference type="EMBL" id="KAL3500647.1"/>
    </source>
</evidence>
<dbReference type="AlphaFoldDB" id="A0ABD2Y2H8"/>
<reference evidence="2 3" key="1">
    <citation type="submission" date="2024-11" db="EMBL/GenBank/DDBJ databases">
        <title>A near-complete genome assembly of Cinchona calisaya.</title>
        <authorList>
            <person name="Lian D.C."/>
            <person name="Zhao X.W."/>
            <person name="Wei L."/>
        </authorList>
    </citation>
    <scope>NUCLEOTIDE SEQUENCE [LARGE SCALE GENOMIC DNA]</scope>
    <source>
        <tissue evidence="2">Nenye</tissue>
    </source>
</reference>
<gene>
    <name evidence="2" type="ORF">ACH5RR_039740</name>
</gene>
<dbReference type="PANTHER" id="PTHR34281">
    <property type="entry name" value="PROTEIN EARLY FLOWERING 3"/>
    <property type="match status" value="1"/>
</dbReference>
<feature type="region of interest" description="Disordered" evidence="1">
    <location>
        <begin position="440"/>
        <end position="461"/>
    </location>
</feature>
<proteinExistence type="predicted"/>
<feature type="region of interest" description="Disordered" evidence="1">
    <location>
        <begin position="173"/>
        <end position="196"/>
    </location>
</feature>
<sequence length="711" mass="78032">MKRGKDDEKVMGPMFPRLHVNDTEKGGPRAPPRNKMALYEQLSIPSQRFKPTNSNNSANRMVPPASSSQGSELQRNMFYSPQLPPSRQSTEKSASSYFDSSATLMSLEQKKKLEEDDFRVPIFMHSNMGQEHGETYTNMDRGKLFPSSPAYTEHSTEHVTIGDNEPRQIQDIGPHITPEGRSQNKENLKESMGDKELSIKSASKLSSIDKAEVALSQTETCLRQESRNNNVDKSSRLLKADHHLLPECRADSLSKNWIPDNNVINQPARSLNSGNSSVSRFGFYLEEERILDDTELCEDNTCRSLPTGISDRDDDASEASMMDSISGLEISPDDVVGIIGQKHFWKARKAIVNQQRVFAVQVFELHRLIKVQRLIAGSPHLLLEDSTYLGKPIKGSSPKNVPIEYIVKAIPHVSKQKNDSEKPNHKIECSAENTVGKASLSSVQNGSHLPSHKPLSANSPATGDRSSGYWCFPQPQGHQWLMPVMSPSEGLVYKPYQGPGYMAPACGGCGPPGSTPMMGNFLTPAYGIPASHHYQGIYGVPPFAPPAGPQGYFPPYGMPVLNQGITSSAGDQMNHLAASGLYSQSPRLGHNYEIQHQSSNNVPTQKGGAIPDDMKVHASRDNELQISTASSPSDRRVQGSGGSNAAERSNVLPLFPTSPVVKAATSHIQQPQEVDHPAVIKVIPHNGRLATESVARIFKSIQEERKQHDSV</sequence>
<organism evidence="2 3">
    <name type="scientific">Cinchona calisaya</name>
    <dbReference type="NCBI Taxonomy" id="153742"/>
    <lineage>
        <taxon>Eukaryota</taxon>
        <taxon>Viridiplantae</taxon>
        <taxon>Streptophyta</taxon>
        <taxon>Embryophyta</taxon>
        <taxon>Tracheophyta</taxon>
        <taxon>Spermatophyta</taxon>
        <taxon>Magnoliopsida</taxon>
        <taxon>eudicotyledons</taxon>
        <taxon>Gunneridae</taxon>
        <taxon>Pentapetalae</taxon>
        <taxon>asterids</taxon>
        <taxon>lamiids</taxon>
        <taxon>Gentianales</taxon>
        <taxon>Rubiaceae</taxon>
        <taxon>Cinchonoideae</taxon>
        <taxon>Cinchoneae</taxon>
        <taxon>Cinchona</taxon>
    </lineage>
</organism>
<evidence type="ECO:0000256" key="1">
    <source>
        <dbReference type="SAM" id="MobiDB-lite"/>
    </source>
</evidence>
<evidence type="ECO:0000313" key="3">
    <source>
        <dbReference type="Proteomes" id="UP001630127"/>
    </source>
</evidence>
<keyword evidence="3" id="KW-1185">Reference proteome</keyword>
<comment type="caution">
    <text evidence="2">The sequence shown here is derived from an EMBL/GenBank/DDBJ whole genome shotgun (WGS) entry which is preliminary data.</text>
</comment>
<dbReference type="Proteomes" id="UP001630127">
    <property type="component" value="Unassembled WGS sequence"/>
</dbReference>
<feature type="region of interest" description="Disordered" evidence="1">
    <location>
        <begin position="625"/>
        <end position="651"/>
    </location>
</feature>
<protein>
    <submittedName>
        <fullName evidence="2">Uncharacterized protein</fullName>
    </submittedName>
</protein>
<dbReference type="PANTHER" id="PTHR34281:SF2">
    <property type="entry name" value="PROTEIN EARLY FLOWERING 3"/>
    <property type="match status" value="1"/>
</dbReference>
<feature type="region of interest" description="Disordered" evidence="1">
    <location>
        <begin position="1"/>
        <end position="72"/>
    </location>
</feature>
<dbReference type="EMBL" id="JBJUIK010000016">
    <property type="protein sequence ID" value="KAL3500647.1"/>
    <property type="molecule type" value="Genomic_DNA"/>
</dbReference>
<feature type="compositionally biased region" description="Basic and acidic residues" evidence="1">
    <location>
        <begin position="182"/>
        <end position="196"/>
    </location>
</feature>
<feature type="compositionally biased region" description="Polar residues" evidence="1">
    <location>
        <begin position="43"/>
        <end position="72"/>
    </location>
</feature>
<dbReference type="InterPro" id="IPR039319">
    <property type="entry name" value="ELF3-like"/>
</dbReference>
<name>A0ABD2Y2H8_9GENT</name>
<feature type="compositionally biased region" description="Basic and acidic residues" evidence="1">
    <location>
        <begin position="1"/>
        <end position="10"/>
    </location>
</feature>
<accession>A0ABD2Y2H8</accession>